<gene>
    <name evidence="8" type="ORF">CM19_12085</name>
</gene>
<dbReference type="SUPFAM" id="SSF55060">
    <property type="entry name" value="GHMP Kinase, C-terminal domain"/>
    <property type="match status" value="1"/>
</dbReference>
<reference evidence="8 9" key="1">
    <citation type="submission" date="2014-03" db="EMBL/GenBank/DDBJ databases">
        <title>Draft genome sequence of the novel thermoacidophilic archaea Acidianus copahuensis ALE1 strain, isolated from Copahue volcanic area in Neuquen Argentina.</title>
        <authorList>
            <person name="Urbieta M.S."/>
            <person name="Rascovan N."/>
            <person name="Castro C."/>
            <person name="Revale S."/>
            <person name="Giaveno M.A."/>
            <person name="Vazquez M.P."/>
            <person name="Donati E.R."/>
        </authorList>
    </citation>
    <scope>NUCLEOTIDE SEQUENCE [LARGE SCALE GENOMIC DNA]</scope>
    <source>
        <strain evidence="8 9">ALE1</strain>
    </source>
</reference>
<dbReference type="Gene3D" id="3.30.70.890">
    <property type="entry name" value="GHMP kinase, C-terminal domain"/>
    <property type="match status" value="1"/>
</dbReference>
<evidence type="ECO:0000256" key="1">
    <source>
        <dbReference type="ARBA" id="ARBA00005017"/>
    </source>
</evidence>
<feature type="domain" description="GHMP kinase N-terminal" evidence="7">
    <location>
        <begin position="58"/>
        <end position="148"/>
    </location>
</feature>
<accession>A0A031LJT8</accession>
<evidence type="ECO:0000313" key="8">
    <source>
        <dbReference type="EMBL" id="EZQ01806.1"/>
    </source>
</evidence>
<keyword evidence="4" id="KW-0547">Nucleotide-binding</keyword>
<dbReference type="SUPFAM" id="SSF54211">
    <property type="entry name" value="Ribosomal protein S5 domain 2-like"/>
    <property type="match status" value="1"/>
</dbReference>
<keyword evidence="5 8" id="KW-0418">Kinase</keyword>
<dbReference type="InterPro" id="IPR035102">
    <property type="entry name" value="Phosphomevalonate_kinase"/>
</dbReference>
<evidence type="ECO:0000256" key="2">
    <source>
        <dbReference type="ARBA" id="ARBA00012958"/>
    </source>
</evidence>
<dbReference type="NCBIfam" id="NF040957">
    <property type="entry name" value="Arch_PMK"/>
    <property type="match status" value="1"/>
</dbReference>
<evidence type="ECO:0000256" key="4">
    <source>
        <dbReference type="ARBA" id="ARBA00022741"/>
    </source>
</evidence>
<name>A0A031LJT8_9CREN</name>
<evidence type="ECO:0000313" key="9">
    <source>
        <dbReference type="Proteomes" id="UP000024332"/>
    </source>
</evidence>
<dbReference type="InterPro" id="IPR053661">
    <property type="entry name" value="GHMP_kinase"/>
</dbReference>
<dbReference type="AlphaFoldDB" id="A0A031LJT8"/>
<evidence type="ECO:0000256" key="3">
    <source>
        <dbReference type="ARBA" id="ARBA00022679"/>
    </source>
</evidence>
<dbReference type="GO" id="GO:0004631">
    <property type="term" value="F:phosphomevalonate kinase activity"/>
    <property type="evidence" value="ECO:0007669"/>
    <property type="project" value="UniProtKB-EC"/>
</dbReference>
<dbReference type="Proteomes" id="UP000024332">
    <property type="component" value="Unassembled WGS sequence"/>
</dbReference>
<comment type="caution">
    <text evidence="8">The sequence shown here is derived from an EMBL/GenBank/DDBJ whole genome shotgun (WGS) entry which is preliminary data.</text>
</comment>
<organism evidence="8 9">
    <name type="scientific">Candidatus Acidianus copahuensis</name>
    <dbReference type="NCBI Taxonomy" id="1160895"/>
    <lineage>
        <taxon>Archaea</taxon>
        <taxon>Thermoproteota</taxon>
        <taxon>Thermoprotei</taxon>
        <taxon>Sulfolobales</taxon>
        <taxon>Sulfolobaceae</taxon>
        <taxon>Acidianus</taxon>
    </lineage>
</organism>
<dbReference type="Gene3D" id="3.30.230.10">
    <property type="match status" value="1"/>
</dbReference>
<dbReference type="PANTHER" id="PTHR31814">
    <property type="match status" value="1"/>
</dbReference>
<evidence type="ECO:0000256" key="5">
    <source>
        <dbReference type="ARBA" id="ARBA00022777"/>
    </source>
</evidence>
<keyword evidence="9" id="KW-1185">Reference proteome</keyword>
<proteinExistence type="predicted"/>
<evidence type="ECO:0000259" key="7">
    <source>
        <dbReference type="Pfam" id="PF00288"/>
    </source>
</evidence>
<dbReference type="Pfam" id="PF00288">
    <property type="entry name" value="GHMP_kinases_N"/>
    <property type="match status" value="1"/>
</dbReference>
<dbReference type="InterPro" id="IPR014721">
    <property type="entry name" value="Ribsml_uS5_D2-typ_fold_subgr"/>
</dbReference>
<dbReference type="EMBL" id="JFZT01000061">
    <property type="protein sequence ID" value="EZQ01806.1"/>
    <property type="molecule type" value="Genomic_DNA"/>
</dbReference>
<dbReference type="GO" id="GO:0019287">
    <property type="term" value="P:isopentenyl diphosphate biosynthetic process, mevalonate pathway"/>
    <property type="evidence" value="ECO:0007669"/>
    <property type="project" value="UniProtKB-UniPathway"/>
</dbReference>
<comment type="pathway">
    <text evidence="1">Isoprenoid biosynthesis; isopentenyl diphosphate biosynthesis via mevalonate pathway; isopentenyl diphosphate from (R)-mevalonate: step 2/3.</text>
</comment>
<dbReference type="OrthoDB" id="36273at2157"/>
<keyword evidence="3" id="KW-0808">Transferase</keyword>
<sequence>MISAPGKVLWIGSYSVVFGGISHVIAINKRVRCTKIGEDKLFFETSYGNFTETGNPIIESVIAAFKEKFQEFPNIHVKLINDYEFQINGKKTGLGSSSASTVALTACAYMELKGKINLEEIHEIAQRANFIRQKGIGSGFDIAAAVFGSLIYKRNGFREPLGIGNYEILLGFTGKSSDTVKLVEAFSKRSEEEWFKEIISEIDHENETAIELLKMGYLDEASVHVKLGRDLLNYLAKRVGVELETENEKKLINLAEKNGAIISLSPGAGGGDVIMAIGEDLSKVREVWKNSGIYLIDVKEDGGLRID</sequence>
<dbReference type="EC" id="2.7.4.2" evidence="2"/>
<dbReference type="UniPathway" id="UPA00057">
    <property type="reaction ID" value="UER00099"/>
</dbReference>
<dbReference type="InterPro" id="IPR020568">
    <property type="entry name" value="Ribosomal_Su5_D2-typ_SF"/>
</dbReference>
<dbReference type="STRING" id="1160895.CM19_12085"/>
<keyword evidence="6" id="KW-0067">ATP-binding</keyword>
<dbReference type="RefSeq" id="WP_048100589.1">
    <property type="nucleotide sequence ID" value="NZ_JFZT01000061.1"/>
</dbReference>
<protein>
    <recommendedName>
        <fullName evidence="2">phosphomevalonate kinase</fullName>
        <ecNumber evidence="2">2.7.4.2</ecNumber>
    </recommendedName>
</protein>
<evidence type="ECO:0000256" key="6">
    <source>
        <dbReference type="ARBA" id="ARBA00022840"/>
    </source>
</evidence>
<dbReference type="InterPro" id="IPR036554">
    <property type="entry name" value="GHMP_kinase_C_sf"/>
</dbReference>
<dbReference type="PANTHER" id="PTHR31814:SF2">
    <property type="entry name" value="PHOSPHOMEVALONATE KINASE"/>
    <property type="match status" value="1"/>
</dbReference>
<dbReference type="GO" id="GO:0010142">
    <property type="term" value="P:farnesyl diphosphate biosynthetic process, mevalonate pathway"/>
    <property type="evidence" value="ECO:0007669"/>
    <property type="project" value="TreeGrafter"/>
</dbReference>
<dbReference type="GO" id="GO:0005524">
    <property type="term" value="F:ATP binding"/>
    <property type="evidence" value="ECO:0007669"/>
    <property type="project" value="UniProtKB-KW"/>
</dbReference>
<dbReference type="InterPro" id="IPR006204">
    <property type="entry name" value="GHMP_kinase_N_dom"/>
</dbReference>